<dbReference type="AlphaFoldDB" id="A0A4R5UDB5"/>
<dbReference type="Pfam" id="PF25967">
    <property type="entry name" value="RND-MFP_C"/>
    <property type="match status" value="1"/>
</dbReference>
<dbReference type="Pfam" id="PF25876">
    <property type="entry name" value="HH_MFP_RND"/>
    <property type="match status" value="1"/>
</dbReference>
<dbReference type="GO" id="GO:0046677">
    <property type="term" value="P:response to antibiotic"/>
    <property type="evidence" value="ECO:0007669"/>
    <property type="project" value="TreeGrafter"/>
</dbReference>
<reference evidence="9 10" key="1">
    <citation type="submission" date="2019-03" db="EMBL/GenBank/DDBJ databases">
        <title>Luteimonas zhaokaii sp.nov., isolated from the rectal contents of Plateau pika in Yushu, Qinghai Province, China.</title>
        <authorList>
            <person name="Zhang G."/>
        </authorList>
    </citation>
    <scope>NUCLEOTIDE SEQUENCE [LARGE SCALE GENOMIC DNA]</scope>
    <source>
        <strain evidence="9 10">THG-MD21</strain>
    </source>
</reference>
<feature type="signal peptide" evidence="4">
    <location>
        <begin position="1"/>
        <end position="18"/>
    </location>
</feature>
<evidence type="ECO:0000259" key="5">
    <source>
        <dbReference type="Pfam" id="PF25876"/>
    </source>
</evidence>
<dbReference type="Gene3D" id="2.40.50.100">
    <property type="match status" value="1"/>
</dbReference>
<dbReference type="GO" id="GO:0005886">
    <property type="term" value="C:plasma membrane"/>
    <property type="evidence" value="ECO:0007669"/>
    <property type="project" value="UniProtKB-SubCell"/>
</dbReference>
<dbReference type="InterPro" id="IPR058627">
    <property type="entry name" value="MdtA-like_C"/>
</dbReference>
<evidence type="ECO:0000259" key="8">
    <source>
        <dbReference type="Pfam" id="PF25967"/>
    </source>
</evidence>
<evidence type="ECO:0000256" key="3">
    <source>
        <dbReference type="SAM" id="MobiDB-lite"/>
    </source>
</evidence>
<feature type="domain" description="Multidrug resistance protein MdtA-like barrel-sandwich hybrid" evidence="6">
    <location>
        <begin position="55"/>
        <end position="196"/>
    </location>
</feature>
<evidence type="ECO:0000256" key="2">
    <source>
        <dbReference type="ARBA" id="ARBA00009477"/>
    </source>
</evidence>
<proteinExistence type="inferred from homology"/>
<feature type="chain" id="PRO_5020764891" evidence="4">
    <location>
        <begin position="19"/>
        <end position="420"/>
    </location>
</feature>
<dbReference type="Gene3D" id="2.40.420.20">
    <property type="match status" value="1"/>
</dbReference>
<feature type="domain" description="Multidrug resistance protein MdtA-like alpha-helical hairpin" evidence="5">
    <location>
        <begin position="97"/>
        <end position="165"/>
    </location>
</feature>
<feature type="domain" description="Multidrug resistance protein MdtA-like C-terminal permuted SH3" evidence="8">
    <location>
        <begin position="293"/>
        <end position="350"/>
    </location>
</feature>
<dbReference type="InterPro" id="IPR006143">
    <property type="entry name" value="RND_pump_MFP"/>
</dbReference>
<dbReference type="RefSeq" id="WP_133392763.1">
    <property type="nucleotide sequence ID" value="NZ_SMTG01000002.1"/>
</dbReference>
<dbReference type="GO" id="GO:0022857">
    <property type="term" value="F:transmembrane transporter activity"/>
    <property type="evidence" value="ECO:0007669"/>
    <property type="project" value="InterPro"/>
</dbReference>
<gene>
    <name evidence="9" type="ORF">E2F49_04380</name>
</gene>
<comment type="subcellular location">
    <subcellularLocation>
        <location evidence="1">Cell inner membrane</location>
        <topology evidence="1">Lipid-anchor</topology>
    </subcellularLocation>
</comment>
<dbReference type="PANTHER" id="PTHR30158:SF3">
    <property type="entry name" value="MULTIDRUG EFFLUX PUMP SUBUNIT ACRA-RELATED"/>
    <property type="match status" value="1"/>
</dbReference>
<keyword evidence="10" id="KW-1185">Reference proteome</keyword>
<protein>
    <submittedName>
        <fullName evidence="9">Efflux RND transporter periplasmic adaptor subunit</fullName>
    </submittedName>
</protein>
<evidence type="ECO:0000256" key="1">
    <source>
        <dbReference type="ARBA" id="ARBA00004519"/>
    </source>
</evidence>
<keyword evidence="4" id="KW-0732">Signal</keyword>
<dbReference type="PANTHER" id="PTHR30158">
    <property type="entry name" value="ACRA/E-RELATED COMPONENT OF DRUG EFFLUX TRANSPORTER"/>
    <property type="match status" value="1"/>
</dbReference>
<dbReference type="NCBIfam" id="TIGR01730">
    <property type="entry name" value="RND_mfp"/>
    <property type="match status" value="1"/>
</dbReference>
<dbReference type="InterPro" id="IPR058625">
    <property type="entry name" value="MdtA-like_BSH"/>
</dbReference>
<accession>A0A4R5UDB5</accession>
<dbReference type="FunFam" id="2.40.420.20:FF:000001">
    <property type="entry name" value="Efflux RND transporter periplasmic adaptor subunit"/>
    <property type="match status" value="1"/>
</dbReference>
<feature type="region of interest" description="Disordered" evidence="3">
    <location>
        <begin position="354"/>
        <end position="420"/>
    </location>
</feature>
<dbReference type="PROSITE" id="PS51257">
    <property type="entry name" value="PROKAR_LIPOPROTEIN"/>
    <property type="match status" value="1"/>
</dbReference>
<sequence length="420" mass="43285">MRRLLSIAVLAAALSACGQQEEQAPPPPPEVGVLTVQPTSVALEQELVGRLAPFRSADVRARVPGVLERRVYQEGSDVQEGDVLFRIDPAQLQAALGTAQGAQAQAQANYANSKTAADRARQLAPTNFISKSDLDNAIAAERSAEAALQAARASTQTAQINLGYATVRAPISGRAGKQQVTEGALVGQGDSTLLTTVDQIDPLYINFSMSAGDFNRIRSMPLDRGAGSGQVEIVLADGTVHDQLATLDFSGDVVDPSSGAVQLRATLPNPDRRLLPGVYVTLRANMGQQNGVFLVPQAAVLRDANTAYVLVAGEGDKVVRKPVRTDRAQDGQWVITEGLAAGDRVIVSGVPKARPDAVVSPKPWSPEQAQAAPGAAPGAAPAGTGSAPAGDAAAPATTEDAPAAPQDAAGQAPAANDAQD</sequence>
<organism evidence="9 10">
    <name type="scientific">Luteimonas terrae</name>
    <dbReference type="NCBI Taxonomy" id="1530191"/>
    <lineage>
        <taxon>Bacteria</taxon>
        <taxon>Pseudomonadati</taxon>
        <taxon>Pseudomonadota</taxon>
        <taxon>Gammaproteobacteria</taxon>
        <taxon>Lysobacterales</taxon>
        <taxon>Lysobacteraceae</taxon>
        <taxon>Luteimonas</taxon>
    </lineage>
</organism>
<evidence type="ECO:0000313" key="10">
    <source>
        <dbReference type="Proteomes" id="UP000295543"/>
    </source>
</evidence>
<comment type="caution">
    <text evidence="9">The sequence shown here is derived from an EMBL/GenBank/DDBJ whole genome shotgun (WGS) entry which is preliminary data.</text>
</comment>
<dbReference type="InterPro" id="IPR058624">
    <property type="entry name" value="MdtA-like_HH"/>
</dbReference>
<feature type="domain" description="Multidrug resistance protein MdtA-like beta-barrel" evidence="7">
    <location>
        <begin position="202"/>
        <end position="286"/>
    </location>
</feature>
<evidence type="ECO:0000313" key="9">
    <source>
        <dbReference type="EMBL" id="TDK33274.1"/>
    </source>
</evidence>
<evidence type="ECO:0000256" key="4">
    <source>
        <dbReference type="SAM" id="SignalP"/>
    </source>
</evidence>
<dbReference type="SUPFAM" id="SSF111369">
    <property type="entry name" value="HlyD-like secretion proteins"/>
    <property type="match status" value="1"/>
</dbReference>
<name>A0A4R5UDB5_9GAMM</name>
<dbReference type="Pfam" id="PF25944">
    <property type="entry name" value="Beta-barrel_RND"/>
    <property type="match status" value="1"/>
</dbReference>
<feature type="compositionally biased region" description="Low complexity" evidence="3">
    <location>
        <begin position="368"/>
        <end position="420"/>
    </location>
</feature>
<dbReference type="Proteomes" id="UP000295543">
    <property type="component" value="Unassembled WGS sequence"/>
</dbReference>
<dbReference type="Gene3D" id="2.40.30.170">
    <property type="match status" value="1"/>
</dbReference>
<evidence type="ECO:0000259" key="7">
    <source>
        <dbReference type="Pfam" id="PF25944"/>
    </source>
</evidence>
<comment type="similarity">
    <text evidence="2">Belongs to the membrane fusion protein (MFP) (TC 8.A.1) family.</text>
</comment>
<dbReference type="OrthoDB" id="9816569at2"/>
<evidence type="ECO:0000259" key="6">
    <source>
        <dbReference type="Pfam" id="PF25917"/>
    </source>
</evidence>
<dbReference type="EMBL" id="SMTG01000002">
    <property type="protein sequence ID" value="TDK33274.1"/>
    <property type="molecule type" value="Genomic_DNA"/>
</dbReference>
<dbReference type="Gene3D" id="1.10.287.470">
    <property type="entry name" value="Helix hairpin bin"/>
    <property type="match status" value="1"/>
</dbReference>
<dbReference type="InterPro" id="IPR058626">
    <property type="entry name" value="MdtA-like_b-barrel"/>
</dbReference>
<dbReference type="Pfam" id="PF25917">
    <property type="entry name" value="BSH_RND"/>
    <property type="match status" value="1"/>
</dbReference>